<comment type="catalytic activity">
    <reaction evidence="8">
        <text>Couples ATP hydrolysis with the unwinding of duplex DNA by translocating in the 3'-5' direction.</text>
        <dbReference type="EC" id="5.6.2.4"/>
    </reaction>
</comment>
<dbReference type="InterPro" id="IPR027417">
    <property type="entry name" value="P-loop_NTPase"/>
</dbReference>
<dbReference type="GO" id="GO:0016787">
    <property type="term" value="F:hydrolase activity"/>
    <property type="evidence" value="ECO:0007669"/>
    <property type="project" value="UniProtKB-UniRule"/>
</dbReference>
<evidence type="ECO:0000256" key="5">
    <source>
        <dbReference type="ARBA" id="ARBA00022840"/>
    </source>
</evidence>
<evidence type="ECO:0000256" key="4">
    <source>
        <dbReference type="ARBA" id="ARBA00022806"/>
    </source>
</evidence>
<dbReference type="Pfam" id="PF00580">
    <property type="entry name" value="UvrD-helicase"/>
    <property type="match status" value="1"/>
</dbReference>
<evidence type="ECO:0000256" key="2">
    <source>
        <dbReference type="ARBA" id="ARBA00022741"/>
    </source>
</evidence>
<evidence type="ECO:0000313" key="14">
    <source>
        <dbReference type="EMBL" id="QMS84883.1"/>
    </source>
</evidence>
<dbReference type="InterPro" id="IPR000212">
    <property type="entry name" value="DNA_helicase_UvrD/REP"/>
</dbReference>
<dbReference type="GO" id="GO:0000725">
    <property type="term" value="P:recombinational repair"/>
    <property type="evidence" value="ECO:0007669"/>
    <property type="project" value="TreeGrafter"/>
</dbReference>
<dbReference type="GO" id="GO:0043138">
    <property type="term" value="F:3'-5' DNA helicase activity"/>
    <property type="evidence" value="ECO:0007669"/>
    <property type="project" value="UniProtKB-EC"/>
</dbReference>
<evidence type="ECO:0000256" key="1">
    <source>
        <dbReference type="ARBA" id="ARBA00009922"/>
    </source>
</evidence>
<keyword evidence="15" id="KW-1185">Reference proteome</keyword>
<dbReference type="PROSITE" id="PS51198">
    <property type="entry name" value="UVRD_HELICASE_ATP_BIND"/>
    <property type="match status" value="1"/>
</dbReference>
<dbReference type="RefSeq" id="WP_258878504.1">
    <property type="nucleotide sequence ID" value="NZ_CP048914.1"/>
</dbReference>
<feature type="binding site" evidence="11">
    <location>
        <begin position="27"/>
        <end position="34"/>
    </location>
    <ligand>
        <name>ATP</name>
        <dbReference type="ChEBI" id="CHEBI:30616"/>
    </ligand>
</feature>
<dbReference type="Gene3D" id="1.10.486.10">
    <property type="entry name" value="PCRA, domain 4"/>
    <property type="match status" value="1"/>
</dbReference>
<dbReference type="Proteomes" id="UP000514720">
    <property type="component" value="Chromosome"/>
</dbReference>
<evidence type="ECO:0000256" key="6">
    <source>
        <dbReference type="ARBA" id="ARBA00023125"/>
    </source>
</evidence>
<dbReference type="KEGG" id="xcl:G4Z02_03650"/>
<dbReference type="SUPFAM" id="SSF52540">
    <property type="entry name" value="P-loop containing nucleoside triphosphate hydrolases"/>
    <property type="match status" value="1"/>
</dbReference>
<keyword evidence="2 11" id="KW-0547">Nucleotide-binding</keyword>
<evidence type="ECO:0000256" key="7">
    <source>
        <dbReference type="ARBA" id="ARBA00023235"/>
    </source>
</evidence>
<comment type="catalytic activity">
    <reaction evidence="10">
        <text>ATP + H2O = ADP + phosphate + H(+)</text>
        <dbReference type="Rhea" id="RHEA:13065"/>
        <dbReference type="ChEBI" id="CHEBI:15377"/>
        <dbReference type="ChEBI" id="CHEBI:15378"/>
        <dbReference type="ChEBI" id="CHEBI:30616"/>
        <dbReference type="ChEBI" id="CHEBI:43474"/>
        <dbReference type="ChEBI" id="CHEBI:456216"/>
        <dbReference type="EC" id="5.6.2.4"/>
    </reaction>
</comment>
<dbReference type="InterPro" id="IPR014016">
    <property type="entry name" value="UvrD-like_ATP-bd"/>
</dbReference>
<organism evidence="14 15">
    <name type="scientific">Candidatus Xianfuyuplasma coldseepsis</name>
    <dbReference type="NCBI Taxonomy" id="2782163"/>
    <lineage>
        <taxon>Bacteria</taxon>
        <taxon>Bacillati</taxon>
        <taxon>Mycoplasmatota</taxon>
        <taxon>Mollicutes</taxon>
        <taxon>Candidatus Izemoplasmatales</taxon>
        <taxon>Candidatus Izemoplasmataceae</taxon>
        <taxon>Candidatus Xianfuyuplasma</taxon>
    </lineage>
</organism>
<keyword evidence="4 11" id="KW-0347">Helicase</keyword>
<dbReference type="Pfam" id="PF13361">
    <property type="entry name" value="UvrD_C"/>
    <property type="match status" value="1"/>
</dbReference>
<comment type="similarity">
    <text evidence="1">Belongs to the helicase family. UvrD subfamily.</text>
</comment>
<keyword evidence="5 11" id="KW-0067">ATP-binding</keyword>
<dbReference type="PROSITE" id="PS51217">
    <property type="entry name" value="UVRD_HELICASE_CTER"/>
    <property type="match status" value="1"/>
</dbReference>
<dbReference type="GO" id="GO:0005829">
    <property type="term" value="C:cytosol"/>
    <property type="evidence" value="ECO:0007669"/>
    <property type="project" value="TreeGrafter"/>
</dbReference>
<evidence type="ECO:0000313" key="15">
    <source>
        <dbReference type="Proteomes" id="UP000514720"/>
    </source>
</evidence>
<dbReference type="PANTHER" id="PTHR11070:SF2">
    <property type="entry name" value="ATP-DEPENDENT DNA HELICASE SRS2"/>
    <property type="match status" value="1"/>
</dbReference>
<name>A0A7L7KQ90_9MOLU</name>
<evidence type="ECO:0000259" key="12">
    <source>
        <dbReference type="PROSITE" id="PS51198"/>
    </source>
</evidence>
<keyword evidence="6" id="KW-0238">DNA-binding</keyword>
<sequence length="724" mass="83720">MNDLLIGLNEKQREAVLQTEGPVMAIAGAGSGKTSVLTKRIAYLIFEKNVNPQNILAITFTNKAANEMKQRVRQALGINTYDMWISTFHSMGARILRDYIERLGYKRNFQIIDDDDTHQLVKNLMKKSNIDTKLFNPKIIRNLVLKMKFDEDFIKSIEAPINEVVAIIYKKYQSYLFESNLVDFEDLLLLTIKLLKQEQDVKAYFNNKFHYVLVDEFQDTNNVQYELIKLLVNENKNIFIVGDEDQSIYAFRGANIENINKFKRDYKNYYLVLLEQNYRSTNNILNAANNIIQNNSTRIPKNLFSEKGKGEPITHYKGVTARDEVEYVAMKIIHMVRKGYEYNDFAILYRANSTSRSFEDVFLQKQIPYRIFGNTSFFKRKEIKDFTAYLRFILNNDDAFSFIRAVSAPRRGIGPVTIERVVDYAANNGLAFSDALRLSSDFLGKTASNKITAFMDMMVDFRTQLDDIPFTDFVDYVLDKTGYIDMLKLDDKGDVRYENLLEFKTILAENNEIYEDLTKEEMLTYILEDIALKSEETKEDVENGVTLMTLHSAKGLEFRVVFIVALEMGMFPLSRTFGDRFEFEEERRLMYVGVTRAKEKLFVTNADTRQTYGETLRNADSVFIEEIPAELLHREGYSVAVNRSKNVNSVYQRPEYKRQIDQKRKSLLSKDNTNDLNKGDKVIHKVFGDGVVVSVAGDHCVIAFQVPHGIKTLLKDHPAISKKK</sequence>
<keyword evidence="3 11" id="KW-0378">Hydrolase</keyword>
<protein>
    <recommendedName>
        <fullName evidence="9">DNA 3'-5' helicase</fullName>
        <ecNumber evidence="9">5.6.2.4</ecNumber>
    </recommendedName>
</protein>
<feature type="domain" description="UvrD-like helicase C-terminal" evidence="13">
    <location>
        <begin position="282"/>
        <end position="555"/>
    </location>
</feature>
<gene>
    <name evidence="14" type="ORF">G4Z02_03650</name>
</gene>
<dbReference type="EMBL" id="CP048914">
    <property type="protein sequence ID" value="QMS84883.1"/>
    <property type="molecule type" value="Genomic_DNA"/>
</dbReference>
<dbReference type="CDD" id="cd18807">
    <property type="entry name" value="SF1_C_UvrD"/>
    <property type="match status" value="1"/>
</dbReference>
<dbReference type="PANTHER" id="PTHR11070">
    <property type="entry name" value="UVRD / RECB / PCRA DNA HELICASE FAMILY MEMBER"/>
    <property type="match status" value="1"/>
</dbReference>
<reference evidence="14 15" key="1">
    <citation type="submission" date="2020-02" db="EMBL/GenBank/DDBJ databases">
        <authorList>
            <person name="Zheng R.K."/>
            <person name="Sun C.M."/>
        </authorList>
    </citation>
    <scope>NUCLEOTIDE SEQUENCE [LARGE SCALE GENOMIC DNA]</scope>
    <source>
        <strain evidence="15">zrk13</strain>
    </source>
</reference>
<dbReference type="CDD" id="cd17932">
    <property type="entry name" value="DEXQc_UvrD"/>
    <property type="match status" value="1"/>
</dbReference>
<dbReference type="Gene3D" id="3.40.50.300">
    <property type="entry name" value="P-loop containing nucleotide triphosphate hydrolases"/>
    <property type="match status" value="2"/>
</dbReference>
<evidence type="ECO:0000259" key="13">
    <source>
        <dbReference type="PROSITE" id="PS51217"/>
    </source>
</evidence>
<evidence type="ECO:0000256" key="9">
    <source>
        <dbReference type="ARBA" id="ARBA00034808"/>
    </source>
</evidence>
<proteinExistence type="inferred from homology"/>
<evidence type="ECO:0000256" key="10">
    <source>
        <dbReference type="ARBA" id="ARBA00048988"/>
    </source>
</evidence>
<accession>A0A7L7KQ90</accession>
<evidence type="ECO:0000256" key="3">
    <source>
        <dbReference type="ARBA" id="ARBA00022801"/>
    </source>
</evidence>
<dbReference type="EC" id="5.6.2.4" evidence="9"/>
<evidence type="ECO:0000256" key="11">
    <source>
        <dbReference type="PROSITE-ProRule" id="PRU00560"/>
    </source>
</evidence>
<keyword evidence="7" id="KW-0413">Isomerase</keyword>
<dbReference type="AlphaFoldDB" id="A0A7L7KQ90"/>
<dbReference type="GO" id="GO:0005524">
    <property type="term" value="F:ATP binding"/>
    <property type="evidence" value="ECO:0007669"/>
    <property type="project" value="UniProtKB-UniRule"/>
</dbReference>
<evidence type="ECO:0000256" key="8">
    <source>
        <dbReference type="ARBA" id="ARBA00034617"/>
    </source>
</evidence>
<dbReference type="GO" id="GO:0033202">
    <property type="term" value="C:DNA helicase complex"/>
    <property type="evidence" value="ECO:0007669"/>
    <property type="project" value="TreeGrafter"/>
</dbReference>
<dbReference type="GO" id="GO:0003677">
    <property type="term" value="F:DNA binding"/>
    <property type="evidence" value="ECO:0007669"/>
    <property type="project" value="UniProtKB-KW"/>
</dbReference>
<dbReference type="InterPro" id="IPR014017">
    <property type="entry name" value="DNA_helicase_UvrD-like_C"/>
</dbReference>
<dbReference type="Gene3D" id="1.10.10.160">
    <property type="match status" value="1"/>
</dbReference>
<dbReference type="InterPro" id="IPR013986">
    <property type="entry name" value="DExx_box_DNA_helicase_dom_sf"/>
</dbReference>
<feature type="domain" description="UvrD-like helicase ATP-binding" evidence="12">
    <location>
        <begin position="6"/>
        <end position="281"/>
    </location>
</feature>